<dbReference type="AlphaFoldDB" id="A0A2M7D6S8"/>
<gene>
    <name evidence="2" type="ORF">COS30_00530</name>
</gene>
<proteinExistence type="predicted"/>
<sequence length="274" mass="32207">MFKIKNCDKLLLMEKFTKLARKRKISELSWNLTFRMTDLVLVTLFLGLNLAAPSKHTGKFLAKLFEKIHQAIDEEKIKQVFYQLKQQGLIDYASRLWQKPLITDQGRKRLKGILPRYDELRAWDSRLYLITYDIPEKIKFQRDKLRYFLKQIGCGLLQESVWVTPYNPKKLLKEYVSENDLSGLVLVSDLGRDGQIGEENIRSLAGTIFRLEDLNRRYREFINHWLGKKPAPDTVGSFFSILKDDPQLPFELLPDDWAGEQVWQLVKPLLKSFI</sequence>
<dbReference type="InterPro" id="IPR048846">
    <property type="entry name" value="PaaX-like_central"/>
</dbReference>
<dbReference type="Pfam" id="PF20803">
    <property type="entry name" value="PaaX_M"/>
    <property type="match status" value="1"/>
</dbReference>
<dbReference type="Proteomes" id="UP000229247">
    <property type="component" value="Unassembled WGS sequence"/>
</dbReference>
<dbReference type="PANTHER" id="PTHR30319:SF1">
    <property type="entry name" value="TRANSCRIPTIONAL REPRESSOR PAAX"/>
    <property type="match status" value="1"/>
</dbReference>
<evidence type="ECO:0000313" key="2">
    <source>
        <dbReference type="EMBL" id="PIV38726.1"/>
    </source>
</evidence>
<reference evidence="3" key="1">
    <citation type="submission" date="2017-09" db="EMBL/GenBank/DDBJ databases">
        <title>Depth-based differentiation of microbial function through sediment-hosted aquifers and enrichment of novel symbionts in the deep terrestrial subsurface.</title>
        <authorList>
            <person name="Probst A.J."/>
            <person name="Ladd B."/>
            <person name="Jarett J.K."/>
            <person name="Geller-Mcgrath D.E."/>
            <person name="Sieber C.M.K."/>
            <person name="Emerson J.B."/>
            <person name="Anantharaman K."/>
            <person name="Thomas B.C."/>
            <person name="Malmstrom R."/>
            <person name="Stieglmeier M."/>
            <person name="Klingl A."/>
            <person name="Woyke T."/>
            <person name="Ryan C.M."/>
            <person name="Banfield J.F."/>
        </authorList>
    </citation>
    <scope>NUCLEOTIDE SEQUENCE [LARGE SCALE GENOMIC DNA]</scope>
</reference>
<dbReference type="EMBL" id="PEUE01000013">
    <property type="protein sequence ID" value="PIV38726.1"/>
    <property type="molecule type" value="Genomic_DNA"/>
</dbReference>
<name>A0A2M7D6S8_9BACT</name>
<dbReference type="GO" id="GO:0006351">
    <property type="term" value="P:DNA-templated transcription"/>
    <property type="evidence" value="ECO:0007669"/>
    <property type="project" value="TreeGrafter"/>
</dbReference>
<comment type="caution">
    <text evidence="2">The sequence shown here is derived from an EMBL/GenBank/DDBJ whole genome shotgun (WGS) entry which is preliminary data.</text>
</comment>
<protein>
    <recommendedName>
        <fullName evidence="1">Transcriptional repressor PaaX-like central Cas2-like domain-containing protein</fullName>
    </recommendedName>
</protein>
<evidence type="ECO:0000259" key="1">
    <source>
        <dbReference type="Pfam" id="PF20803"/>
    </source>
</evidence>
<dbReference type="Gene3D" id="3.30.70.2650">
    <property type="match status" value="1"/>
</dbReference>
<dbReference type="PANTHER" id="PTHR30319">
    <property type="entry name" value="PHENYLACETIC ACID REGULATOR-RELATED TRANSCRIPTIONAL REPRESSOR"/>
    <property type="match status" value="1"/>
</dbReference>
<organism evidence="2 3">
    <name type="scientific">Candidatus Portnoybacteria bacterium CG02_land_8_20_14_3_00_45_8</name>
    <dbReference type="NCBI Taxonomy" id="1974807"/>
    <lineage>
        <taxon>Bacteria</taxon>
        <taxon>Candidatus Portnoyibacteriota</taxon>
    </lineage>
</organism>
<accession>A0A2M7D6S8</accession>
<evidence type="ECO:0000313" key="3">
    <source>
        <dbReference type="Proteomes" id="UP000229247"/>
    </source>
</evidence>
<feature type="domain" description="Transcriptional repressor PaaX-like central Cas2-like" evidence="1">
    <location>
        <begin position="122"/>
        <end position="185"/>
    </location>
</feature>